<gene>
    <name evidence="4" type="ORF">NET02_10545</name>
</gene>
<keyword evidence="5" id="KW-1185">Reference proteome</keyword>
<comment type="caution">
    <text evidence="4">The sequence shown here is derived from an EMBL/GenBank/DDBJ whole genome shotgun (WGS) entry which is preliminary data.</text>
</comment>
<dbReference type="PANTHER" id="PTHR34406">
    <property type="entry name" value="PROTEIN YCEI"/>
    <property type="match status" value="1"/>
</dbReference>
<dbReference type="InterPro" id="IPR036761">
    <property type="entry name" value="TTHA0802/YceI-like_sf"/>
</dbReference>
<proteinExistence type="predicted"/>
<dbReference type="Proteomes" id="UP001165306">
    <property type="component" value="Unassembled WGS sequence"/>
</dbReference>
<dbReference type="PANTHER" id="PTHR34406:SF1">
    <property type="entry name" value="PROTEIN YCEI"/>
    <property type="match status" value="1"/>
</dbReference>
<feature type="signal peptide" evidence="2">
    <location>
        <begin position="1"/>
        <end position="24"/>
    </location>
</feature>
<organism evidence="4 5">
    <name type="scientific">Thermalbibacter longus</name>
    <dbReference type="NCBI Taxonomy" id="2951981"/>
    <lineage>
        <taxon>Bacteria</taxon>
        <taxon>Pseudomonadati</taxon>
        <taxon>Thermomicrobiota</taxon>
        <taxon>Thermomicrobia</taxon>
        <taxon>Thermomicrobiales</taxon>
        <taxon>Thermomicrobiaceae</taxon>
        <taxon>Thermalbibacter</taxon>
    </lineage>
</organism>
<dbReference type="SUPFAM" id="SSF101874">
    <property type="entry name" value="YceI-like"/>
    <property type="match status" value="1"/>
</dbReference>
<dbReference type="Gene3D" id="2.40.128.110">
    <property type="entry name" value="Lipid/polyisoprenoid-binding, YceI-like"/>
    <property type="match status" value="1"/>
</dbReference>
<dbReference type="SMART" id="SM00867">
    <property type="entry name" value="YceI"/>
    <property type="match status" value="1"/>
</dbReference>
<evidence type="ECO:0000313" key="5">
    <source>
        <dbReference type="Proteomes" id="UP001165306"/>
    </source>
</evidence>
<evidence type="ECO:0000256" key="1">
    <source>
        <dbReference type="SAM" id="MobiDB-lite"/>
    </source>
</evidence>
<dbReference type="Pfam" id="PF04264">
    <property type="entry name" value="YceI"/>
    <property type="match status" value="1"/>
</dbReference>
<sequence length="261" mass="27908">MRIAQATSTLRLLGALLLLGFALAACSGQENPAALTPAPSPTAATSQAMPTMPPTPASSPEPTSTAATPASPAAGDESSTTGTVRLILVPEESEARYRVREQLASQSLPNDAVGATRDVSGAVVLATDGRIVSEESRFEVDLRSLQSDQSRRDNFIQENTLETAQFPTAVFEPRETSGLPWPLPEGGEFTFQLAGDLTVHGVTRPVTWDVTARMEGDRLVGNAVTRVTFQDFGMEQPRVAVVLSVEETIQLELDFTLVREQ</sequence>
<accession>A0AA41WCS2</accession>
<feature type="chain" id="PRO_5041318356" evidence="2">
    <location>
        <begin position="25"/>
        <end position="261"/>
    </location>
</feature>
<feature type="domain" description="Lipid/polyisoprenoid-binding YceI-like" evidence="3">
    <location>
        <begin position="85"/>
        <end position="258"/>
    </location>
</feature>
<reference evidence="4" key="1">
    <citation type="submission" date="2022-06" db="EMBL/GenBank/DDBJ databases">
        <title>CFH 74404 Thermomicrobiaceae sp.</title>
        <authorList>
            <person name="Ming H."/>
            <person name="Li W.-J."/>
            <person name="Zhao Z."/>
        </authorList>
    </citation>
    <scope>NUCLEOTIDE SEQUENCE</scope>
    <source>
        <strain evidence="4">CFH 74404</strain>
    </source>
</reference>
<evidence type="ECO:0000313" key="4">
    <source>
        <dbReference type="EMBL" id="MCM8749587.1"/>
    </source>
</evidence>
<name>A0AA41WCS2_9BACT</name>
<evidence type="ECO:0000259" key="3">
    <source>
        <dbReference type="SMART" id="SM00867"/>
    </source>
</evidence>
<keyword evidence="2" id="KW-0732">Signal</keyword>
<dbReference type="AlphaFoldDB" id="A0AA41WCS2"/>
<protein>
    <submittedName>
        <fullName evidence="4">YceI family protein</fullName>
    </submittedName>
</protein>
<feature type="compositionally biased region" description="Low complexity" evidence="1">
    <location>
        <begin position="60"/>
        <end position="74"/>
    </location>
</feature>
<dbReference type="RefSeq" id="WP_284057369.1">
    <property type="nucleotide sequence ID" value="NZ_JAMSLR010000007.1"/>
</dbReference>
<dbReference type="PROSITE" id="PS51257">
    <property type="entry name" value="PROKAR_LIPOPROTEIN"/>
    <property type="match status" value="1"/>
</dbReference>
<evidence type="ECO:0000256" key="2">
    <source>
        <dbReference type="SAM" id="SignalP"/>
    </source>
</evidence>
<dbReference type="InterPro" id="IPR007372">
    <property type="entry name" value="Lipid/polyisoprenoid-bd_YceI"/>
</dbReference>
<feature type="compositionally biased region" description="Low complexity" evidence="1">
    <location>
        <begin position="32"/>
        <end position="50"/>
    </location>
</feature>
<dbReference type="EMBL" id="JAMSLR010000007">
    <property type="protein sequence ID" value="MCM8749587.1"/>
    <property type="molecule type" value="Genomic_DNA"/>
</dbReference>
<feature type="region of interest" description="Disordered" evidence="1">
    <location>
        <begin position="32"/>
        <end position="83"/>
    </location>
</feature>